<protein>
    <submittedName>
        <fullName evidence="1">Uncharacterized protein</fullName>
    </submittedName>
</protein>
<organism evidence="1 2">
    <name type="scientific">Sulfurospirillum multivorans (strain DM 12446 / JCM 15788 / NBRC 109480)</name>
    <dbReference type="NCBI Taxonomy" id="1150621"/>
    <lineage>
        <taxon>Bacteria</taxon>
        <taxon>Pseudomonadati</taxon>
        <taxon>Campylobacterota</taxon>
        <taxon>Epsilonproteobacteria</taxon>
        <taxon>Campylobacterales</taxon>
        <taxon>Sulfurospirillaceae</taxon>
        <taxon>Sulfurospirillum</taxon>
    </lineage>
</organism>
<accession>A0AA86AL39</accession>
<evidence type="ECO:0000313" key="1">
    <source>
        <dbReference type="EMBL" id="AHJ11587.1"/>
    </source>
</evidence>
<dbReference type="Proteomes" id="UP000019322">
    <property type="component" value="Chromosome"/>
</dbReference>
<dbReference type="AlphaFoldDB" id="A0AA86AL39"/>
<dbReference type="KEGG" id="smul:SMUL_0305"/>
<reference evidence="1 2" key="1">
    <citation type="journal article" date="2014" name="Environ. Microbiol.">
        <title>Insights into organohalide respiration and the versatile catabolism of Sulfurospirillum multivorans gained from comparative genomics and physiological studies.</title>
        <authorList>
            <person name="Goris T."/>
            <person name="Schubert T."/>
            <person name="Gadkari J."/>
            <person name="Wubet T."/>
            <person name="Tarkka M."/>
            <person name="Buscot F."/>
            <person name="Adrian L."/>
            <person name="Diekert G."/>
        </authorList>
    </citation>
    <scope>NUCLEOTIDE SEQUENCE [LARGE SCALE GENOMIC DNA]</scope>
    <source>
        <strain evidence="2">DM 12446 / JCM 15788 / NBRC 109480</strain>
    </source>
</reference>
<sequence length="122" mass="13785">MQIEFKKIPTTGIHFETSLGEIRFFGEALKTSKTMVKCTGTMEGTLLHVCDRCAESFKLMVNEDVEVFACEGLYEDQEGEGLLNIIEFFDGSIDVDSMLQSEIEAFKSDYHYCGQCEQLKGE</sequence>
<dbReference type="EMBL" id="CP007201">
    <property type="protein sequence ID" value="AHJ11587.1"/>
    <property type="molecule type" value="Genomic_DNA"/>
</dbReference>
<gene>
    <name evidence="1" type="ORF">SMUL_0305</name>
</gene>
<evidence type="ECO:0000313" key="2">
    <source>
        <dbReference type="Proteomes" id="UP000019322"/>
    </source>
</evidence>
<name>A0AA86AL39_SULMK</name>
<proteinExistence type="predicted"/>